<feature type="transmembrane region" description="Helical" evidence="1">
    <location>
        <begin position="48"/>
        <end position="67"/>
    </location>
</feature>
<keyword evidence="1" id="KW-0472">Membrane</keyword>
<feature type="transmembrane region" description="Helical" evidence="1">
    <location>
        <begin position="17"/>
        <end position="36"/>
    </location>
</feature>
<evidence type="ECO:0000313" key="3">
    <source>
        <dbReference type="Proteomes" id="UP001165308"/>
    </source>
</evidence>
<name>A0ABT0SNK7_9GAMM</name>
<gene>
    <name evidence="2" type="ORF">M8006_04385</name>
</gene>
<dbReference type="RefSeq" id="WP_250080322.1">
    <property type="nucleotide sequence ID" value="NZ_JAMJPJ010000004.1"/>
</dbReference>
<keyword evidence="1" id="KW-1133">Transmembrane helix</keyword>
<comment type="caution">
    <text evidence="2">The sequence shown here is derived from an EMBL/GenBank/DDBJ whole genome shotgun (WGS) entry which is preliminary data.</text>
</comment>
<evidence type="ECO:0000313" key="2">
    <source>
        <dbReference type="EMBL" id="MCL7929226.1"/>
    </source>
</evidence>
<evidence type="ECO:0008006" key="4">
    <source>
        <dbReference type="Google" id="ProtNLM"/>
    </source>
</evidence>
<protein>
    <recommendedName>
        <fullName evidence="4">MFS transporter</fullName>
    </recommendedName>
</protein>
<keyword evidence="3" id="KW-1185">Reference proteome</keyword>
<organism evidence="2 3">
    <name type="scientific">Halomonas llamarensis</name>
    <dbReference type="NCBI Taxonomy" id="2945104"/>
    <lineage>
        <taxon>Bacteria</taxon>
        <taxon>Pseudomonadati</taxon>
        <taxon>Pseudomonadota</taxon>
        <taxon>Gammaproteobacteria</taxon>
        <taxon>Oceanospirillales</taxon>
        <taxon>Halomonadaceae</taxon>
        <taxon>Halomonas</taxon>
    </lineage>
</organism>
<evidence type="ECO:0000256" key="1">
    <source>
        <dbReference type="SAM" id="Phobius"/>
    </source>
</evidence>
<reference evidence="2" key="1">
    <citation type="submission" date="2022-05" db="EMBL/GenBank/DDBJ databases">
        <title>Halomonas geminus sp. nov. and Halomonas llamarensis sp. nov. isolated from high-altitude salars of the Atacama Desert.</title>
        <authorList>
            <person name="Hintersatz C."/>
            <person name="Rojas L.A."/>
            <person name="Wei T.-S."/>
            <person name="Kutschke S."/>
            <person name="Lehmann F."/>
            <person name="Jain R."/>
            <person name="Pollmann K."/>
        </authorList>
    </citation>
    <scope>NUCLEOTIDE SEQUENCE</scope>
    <source>
        <strain evidence="2">ATCHA</strain>
    </source>
</reference>
<feature type="transmembrane region" description="Helical" evidence="1">
    <location>
        <begin position="73"/>
        <end position="96"/>
    </location>
</feature>
<dbReference type="EMBL" id="JAMJPJ010000004">
    <property type="protein sequence ID" value="MCL7929226.1"/>
    <property type="molecule type" value="Genomic_DNA"/>
</dbReference>
<keyword evidence="1" id="KW-0812">Transmembrane</keyword>
<dbReference type="Proteomes" id="UP001165308">
    <property type="component" value="Unassembled WGS sequence"/>
</dbReference>
<sequence>MQANGFFQGVGEAVGEAIHTVVTFLLSIFTNFFDAFETFIDGLARSLGISPSFFSILVLVIGLWVLWGGLRALFRGALIGGIVRIVLGLLVLGWLLM</sequence>
<accession>A0ABT0SNK7</accession>
<proteinExistence type="predicted"/>